<evidence type="ECO:0000256" key="2">
    <source>
        <dbReference type="SAM" id="MobiDB-lite"/>
    </source>
</evidence>
<keyword evidence="1" id="KW-0862">Zinc</keyword>
<keyword evidence="1" id="KW-0863">Zinc-finger</keyword>
<dbReference type="InterPro" id="IPR001841">
    <property type="entry name" value="Znf_RING"/>
</dbReference>
<dbReference type="SUPFAM" id="SSF57850">
    <property type="entry name" value="RING/U-box"/>
    <property type="match status" value="1"/>
</dbReference>
<dbReference type="GO" id="GO:0008270">
    <property type="term" value="F:zinc ion binding"/>
    <property type="evidence" value="ECO:0007669"/>
    <property type="project" value="UniProtKB-KW"/>
</dbReference>
<dbReference type="Proteomes" id="UP000799537">
    <property type="component" value="Unassembled WGS sequence"/>
</dbReference>
<organism evidence="4 5">
    <name type="scientific">Zasmidium cellare ATCC 36951</name>
    <dbReference type="NCBI Taxonomy" id="1080233"/>
    <lineage>
        <taxon>Eukaryota</taxon>
        <taxon>Fungi</taxon>
        <taxon>Dikarya</taxon>
        <taxon>Ascomycota</taxon>
        <taxon>Pezizomycotina</taxon>
        <taxon>Dothideomycetes</taxon>
        <taxon>Dothideomycetidae</taxon>
        <taxon>Mycosphaerellales</taxon>
        <taxon>Mycosphaerellaceae</taxon>
        <taxon>Zasmidium</taxon>
    </lineage>
</organism>
<keyword evidence="5" id="KW-1185">Reference proteome</keyword>
<dbReference type="Pfam" id="PF13639">
    <property type="entry name" value="zf-RING_2"/>
    <property type="match status" value="1"/>
</dbReference>
<gene>
    <name evidence="4" type="ORF">M409DRAFT_22291</name>
</gene>
<dbReference type="Gene3D" id="3.30.40.10">
    <property type="entry name" value="Zinc/RING finger domain, C3HC4 (zinc finger)"/>
    <property type="match status" value="1"/>
</dbReference>
<evidence type="ECO:0000313" key="5">
    <source>
        <dbReference type="Proteomes" id="UP000799537"/>
    </source>
</evidence>
<protein>
    <recommendedName>
        <fullName evidence="3">RING-type domain-containing protein</fullName>
    </recommendedName>
</protein>
<dbReference type="PROSITE" id="PS50089">
    <property type="entry name" value="ZF_RING_2"/>
    <property type="match status" value="1"/>
</dbReference>
<name>A0A6A6CLH2_ZASCE</name>
<feature type="compositionally biased region" description="Acidic residues" evidence="2">
    <location>
        <begin position="130"/>
        <end position="139"/>
    </location>
</feature>
<dbReference type="RefSeq" id="XP_033668372.1">
    <property type="nucleotide sequence ID" value="XM_033806270.1"/>
</dbReference>
<dbReference type="PANTHER" id="PTHR23327">
    <property type="entry name" value="RING FINGER PROTEIN 127"/>
    <property type="match status" value="1"/>
</dbReference>
<reference evidence="4" key="1">
    <citation type="journal article" date="2020" name="Stud. Mycol.">
        <title>101 Dothideomycetes genomes: a test case for predicting lifestyles and emergence of pathogens.</title>
        <authorList>
            <person name="Haridas S."/>
            <person name="Albert R."/>
            <person name="Binder M."/>
            <person name="Bloem J."/>
            <person name="Labutti K."/>
            <person name="Salamov A."/>
            <person name="Andreopoulos B."/>
            <person name="Baker S."/>
            <person name="Barry K."/>
            <person name="Bills G."/>
            <person name="Bluhm B."/>
            <person name="Cannon C."/>
            <person name="Castanera R."/>
            <person name="Culley D."/>
            <person name="Daum C."/>
            <person name="Ezra D."/>
            <person name="Gonzalez J."/>
            <person name="Henrissat B."/>
            <person name="Kuo A."/>
            <person name="Liang C."/>
            <person name="Lipzen A."/>
            <person name="Lutzoni F."/>
            <person name="Magnuson J."/>
            <person name="Mondo S."/>
            <person name="Nolan M."/>
            <person name="Ohm R."/>
            <person name="Pangilinan J."/>
            <person name="Park H.-J."/>
            <person name="Ramirez L."/>
            <person name="Alfaro M."/>
            <person name="Sun H."/>
            <person name="Tritt A."/>
            <person name="Yoshinaga Y."/>
            <person name="Zwiers L.-H."/>
            <person name="Turgeon B."/>
            <person name="Goodwin S."/>
            <person name="Spatafora J."/>
            <person name="Crous P."/>
            <person name="Grigoriev I."/>
        </authorList>
    </citation>
    <scope>NUCLEOTIDE SEQUENCE</scope>
    <source>
        <strain evidence="4">ATCC 36951</strain>
    </source>
</reference>
<evidence type="ECO:0000259" key="3">
    <source>
        <dbReference type="PROSITE" id="PS50089"/>
    </source>
</evidence>
<evidence type="ECO:0000256" key="1">
    <source>
        <dbReference type="PROSITE-ProRule" id="PRU00175"/>
    </source>
</evidence>
<dbReference type="InterPro" id="IPR013083">
    <property type="entry name" value="Znf_RING/FYVE/PHD"/>
</dbReference>
<sequence length="177" mass="20195">MSSSDSAPAAPPRRTNSRWDVPPYPPPTRPDIRRVHLINMRVLREARRRLEQLEDNECKICLEDLHEPVETIWGHIFGRDCIVKVVSEGGDCPMCRYPLEMDDMRRLVEYETKRQMRARMGSQDEGHGENEDEENEEQMEGNQEVGGEENGGQQVGNEENTEAPMAAETNESEDSGP</sequence>
<evidence type="ECO:0000313" key="4">
    <source>
        <dbReference type="EMBL" id="KAF2167483.1"/>
    </source>
</evidence>
<dbReference type="AlphaFoldDB" id="A0A6A6CLH2"/>
<keyword evidence="1" id="KW-0479">Metal-binding</keyword>
<proteinExistence type="predicted"/>
<accession>A0A6A6CLH2</accession>
<dbReference type="GeneID" id="54559542"/>
<feature type="region of interest" description="Disordered" evidence="2">
    <location>
        <begin position="1"/>
        <end position="27"/>
    </location>
</feature>
<dbReference type="OrthoDB" id="1630758at2759"/>
<feature type="region of interest" description="Disordered" evidence="2">
    <location>
        <begin position="116"/>
        <end position="177"/>
    </location>
</feature>
<feature type="domain" description="RING-type" evidence="3">
    <location>
        <begin position="58"/>
        <end position="96"/>
    </location>
</feature>
<dbReference type="EMBL" id="ML993593">
    <property type="protein sequence ID" value="KAF2167483.1"/>
    <property type="molecule type" value="Genomic_DNA"/>
</dbReference>